<reference evidence="2 3" key="2">
    <citation type="submission" date="2018-11" db="EMBL/GenBank/DDBJ databases">
        <authorList>
            <consortium name="Pathogen Informatics"/>
        </authorList>
    </citation>
    <scope>NUCLEOTIDE SEQUENCE [LARGE SCALE GENOMIC DNA]</scope>
</reference>
<feature type="region of interest" description="Disordered" evidence="1">
    <location>
        <begin position="1"/>
        <end position="40"/>
    </location>
</feature>
<keyword evidence="3" id="KW-1185">Reference proteome</keyword>
<dbReference type="Proteomes" id="UP000050794">
    <property type="component" value="Unassembled WGS sequence"/>
</dbReference>
<reference evidence="4" key="1">
    <citation type="submission" date="2016-06" db="UniProtKB">
        <authorList>
            <consortium name="WormBaseParasite"/>
        </authorList>
    </citation>
    <scope>IDENTIFICATION</scope>
</reference>
<evidence type="ECO:0000313" key="2">
    <source>
        <dbReference type="EMBL" id="VDM29089.1"/>
    </source>
</evidence>
<feature type="region of interest" description="Disordered" evidence="1">
    <location>
        <begin position="268"/>
        <end position="294"/>
    </location>
</feature>
<evidence type="ECO:0000313" key="4">
    <source>
        <dbReference type="WBParaSite" id="TCNE_0000337301-mRNA-1"/>
    </source>
</evidence>
<protein>
    <submittedName>
        <fullName evidence="4">WH2 domain-containing protein</fullName>
    </submittedName>
</protein>
<organism evidence="3 4">
    <name type="scientific">Toxocara canis</name>
    <name type="common">Canine roundworm</name>
    <dbReference type="NCBI Taxonomy" id="6265"/>
    <lineage>
        <taxon>Eukaryota</taxon>
        <taxon>Metazoa</taxon>
        <taxon>Ecdysozoa</taxon>
        <taxon>Nematoda</taxon>
        <taxon>Chromadorea</taxon>
        <taxon>Rhabditida</taxon>
        <taxon>Spirurina</taxon>
        <taxon>Ascaridomorpha</taxon>
        <taxon>Ascaridoidea</taxon>
        <taxon>Toxocaridae</taxon>
        <taxon>Toxocara</taxon>
    </lineage>
</organism>
<gene>
    <name evidence="2" type="ORF">TCNE_LOCUS3372</name>
</gene>
<dbReference type="EMBL" id="UYWY01004235">
    <property type="protein sequence ID" value="VDM29089.1"/>
    <property type="molecule type" value="Genomic_DNA"/>
</dbReference>
<evidence type="ECO:0000256" key="1">
    <source>
        <dbReference type="SAM" id="MobiDB-lite"/>
    </source>
</evidence>
<dbReference type="WBParaSite" id="TCNE_0000337301-mRNA-1">
    <property type="protein sequence ID" value="TCNE_0000337301-mRNA-1"/>
    <property type="gene ID" value="TCNE_0000337301"/>
</dbReference>
<accession>A0A183U4F3</accession>
<evidence type="ECO:0000313" key="3">
    <source>
        <dbReference type="Proteomes" id="UP000050794"/>
    </source>
</evidence>
<proteinExistence type="predicted"/>
<sequence length="294" mass="30807">MVVPAPSDSVPVLQRPADTSRIEKTNVSTGPPSALRSDVPSTPLTAVSNVSLIGEHSDFPAVFMRPSFTTRPTGISMPPPAFPFLPPPGGPNELPPFSVLPPMPNAITLPPPGFGQKPISHSRLTNIMAAPSPEAAARPQPLPNKPIASLGCLLDMSCPPPYIRQPASLPISRPIDRPMLGDKPLFEVANQPTASSHIPAGSFPPVVPTGCPLPQTSLPPLGPGHLMSIPPPSASGPASVSTASKFSLANVSIGFASRIVDASKFISRPRGLDDSGQFRYSNQGLQKVHRQPNE</sequence>
<name>A0A183U4F3_TOXCA</name>
<dbReference type="AlphaFoldDB" id="A0A183U4F3"/>